<dbReference type="RefSeq" id="WP_128640878.1">
    <property type="nucleotide sequence ID" value="NZ_CP008947.1"/>
</dbReference>
<feature type="domain" description="FAD-binding PCMH-type" evidence="4">
    <location>
        <begin position="1"/>
        <end position="177"/>
    </location>
</feature>
<dbReference type="Pfam" id="PF03450">
    <property type="entry name" value="CO_deh_flav_C"/>
    <property type="match status" value="1"/>
</dbReference>
<dbReference type="InterPro" id="IPR036683">
    <property type="entry name" value="CO_DH_flav_C_dom_sf"/>
</dbReference>
<dbReference type="SUPFAM" id="SSF56176">
    <property type="entry name" value="FAD-binding/transporter-associated domain-like"/>
    <property type="match status" value="1"/>
</dbReference>
<dbReference type="InterPro" id="IPR036318">
    <property type="entry name" value="FAD-bd_PCMH-like_sf"/>
</dbReference>
<accession>A0A076ERZ4</accession>
<dbReference type="eggNOG" id="COG1319">
    <property type="taxonomic scope" value="Bacteria"/>
</dbReference>
<name>A0A076ERZ4_RHOOP</name>
<dbReference type="InterPro" id="IPR016169">
    <property type="entry name" value="FAD-bd_PCMH_sub2"/>
</dbReference>
<protein>
    <submittedName>
        <fullName evidence="5">Ketone dehydrogenase</fullName>
    </submittedName>
</protein>
<evidence type="ECO:0000259" key="4">
    <source>
        <dbReference type="PROSITE" id="PS51387"/>
    </source>
</evidence>
<reference evidence="5 6" key="1">
    <citation type="submission" date="2014-07" db="EMBL/GenBank/DDBJ databases">
        <title>Genome Sequence of Rhodococcus opacus Strain R7, a Biodegrader of Mono- and Polycyclic Aromatic Hydrocarbons.</title>
        <authorList>
            <person name="Di Gennaro P."/>
            <person name="Zampolli J."/>
            <person name="Presti I."/>
            <person name="Cappelletti M."/>
            <person name="D'Ursi P."/>
            <person name="Orro A."/>
            <person name="Mezzelani A."/>
            <person name="Milanesi L."/>
        </authorList>
    </citation>
    <scope>NUCLEOTIDE SEQUENCE [LARGE SCALE GENOMIC DNA]</scope>
    <source>
        <strain evidence="5 6">R7</strain>
    </source>
</reference>
<proteinExistence type="predicted"/>
<dbReference type="Pfam" id="PF00941">
    <property type="entry name" value="FAD_binding_5"/>
    <property type="match status" value="1"/>
</dbReference>
<dbReference type="PANTHER" id="PTHR42659:SF2">
    <property type="entry name" value="XANTHINE DEHYDROGENASE SUBUNIT C-RELATED"/>
    <property type="match status" value="1"/>
</dbReference>
<dbReference type="Gene3D" id="3.30.465.10">
    <property type="match status" value="1"/>
</dbReference>
<dbReference type="InterPro" id="IPR016167">
    <property type="entry name" value="FAD-bd_PCMH_sub1"/>
</dbReference>
<gene>
    <name evidence="5" type="ORF">EP51_26640</name>
</gene>
<dbReference type="InterPro" id="IPR016166">
    <property type="entry name" value="FAD-bd_PCMH"/>
</dbReference>
<dbReference type="AlphaFoldDB" id="A0A076ERZ4"/>
<dbReference type="Gene3D" id="3.30.43.10">
    <property type="entry name" value="Uridine Diphospho-n-acetylenolpyruvylglucosamine Reductase, domain 2"/>
    <property type="match status" value="1"/>
</dbReference>
<keyword evidence="3" id="KW-0560">Oxidoreductase</keyword>
<evidence type="ECO:0000256" key="2">
    <source>
        <dbReference type="ARBA" id="ARBA00022827"/>
    </source>
</evidence>
<organism evidence="5 6">
    <name type="scientific">Rhodococcus opacus</name>
    <name type="common">Nocardia opaca</name>
    <dbReference type="NCBI Taxonomy" id="37919"/>
    <lineage>
        <taxon>Bacteria</taxon>
        <taxon>Bacillati</taxon>
        <taxon>Actinomycetota</taxon>
        <taxon>Actinomycetes</taxon>
        <taxon>Mycobacteriales</taxon>
        <taxon>Nocardiaceae</taxon>
        <taxon>Rhodococcus</taxon>
    </lineage>
</organism>
<dbReference type="Gene3D" id="3.30.390.50">
    <property type="entry name" value="CO dehydrogenase flavoprotein, C-terminal domain"/>
    <property type="match status" value="1"/>
</dbReference>
<evidence type="ECO:0000313" key="5">
    <source>
        <dbReference type="EMBL" id="AII08012.1"/>
    </source>
</evidence>
<dbReference type="Proteomes" id="UP000028488">
    <property type="component" value="Chromosome"/>
</dbReference>
<dbReference type="InterPro" id="IPR005107">
    <property type="entry name" value="CO_DH_flav_C"/>
</dbReference>
<dbReference type="InterPro" id="IPR051312">
    <property type="entry name" value="Diverse_Substr_Oxidored"/>
</dbReference>
<keyword evidence="1" id="KW-0285">Flavoprotein</keyword>
<evidence type="ECO:0000256" key="3">
    <source>
        <dbReference type="ARBA" id="ARBA00023002"/>
    </source>
</evidence>
<dbReference type="PROSITE" id="PS51387">
    <property type="entry name" value="FAD_PCMH"/>
    <property type="match status" value="1"/>
</dbReference>
<dbReference type="SMART" id="SM01092">
    <property type="entry name" value="CO_deh_flav_C"/>
    <property type="match status" value="1"/>
</dbReference>
<dbReference type="SUPFAM" id="SSF55447">
    <property type="entry name" value="CO dehydrogenase flavoprotein C-terminal domain-like"/>
    <property type="match status" value="1"/>
</dbReference>
<dbReference type="EMBL" id="CP008947">
    <property type="protein sequence ID" value="AII08012.1"/>
    <property type="molecule type" value="Genomic_DNA"/>
</dbReference>
<evidence type="ECO:0000313" key="6">
    <source>
        <dbReference type="Proteomes" id="UP000028488"/>
    </source>
</evidence>
<dbReference type="GO" id="GO:0016491">
    <property type="term" value="F:oxidoreductase activity"/>
    <property type="evidence" value="ECO:0007669"/>
    <property type="project" value="UniProtKB-KW"/>
</dbReference>
<dbReference type="PANTHER" id="PTHR42659">
    <property type="entry name" value="XANTHINE DEHYDROGENASE SUBUNIT C-RELATED"/>
    <property type="match status" value="1"/>
</dbReference>
<dbReference type="InterPro" id="IPR002346">
    <property type="entry name" value="Mopterin_DH_FAD-bd"/>
</dbReference>
<dbReference type="GO" id="GO:0071949">
    <property type="term" value="F:FAD binding"/>
    <property type="evidence" value="ECO:0007669"/>
    <property type="project" value="InterPro"/>
</dbReference>
<evidence type="ECO:0000256" key="1">
    <source>
        <dbReference type="ARBA" id="ARBA00022630"/>
    </source>
</evidence>
<keyword evidence="2" id="KW-0274">FAD</keyword>
<sequence length="291" mass="31069">MKPPPFDYEVAESIDDALTRLRDGGDDAKLIAGGQSLMPLMNYRLARPTLLIDINRIPRLADITVGTDRITFGALVRHHKLETSPTVAEQLPLLREAAGWIAHPQIRTRGTMGGSLAHSDASAELPVALMALDAEVLVRSLRGERTLTIPDLVVGHFVSSLAPDEMITEIHVPRLPAGTGMAFAEFARRHGDYAIGGAAAVLTLDEGGVCRRARITVLGGGATALRCHEAEALVTGEVVADPIIAETALAAITGLTPMPNLHGDSNYRRQVIATMVSRTVTEAARRARSNS</sequence>